<reference evidence="1 2" key="1">
    <citation type="submission" date="2023-07" db="EMBL/GenBank/DDBJ databases">
        <title>Functional and genomic diversity of the sorghum phyllosphere microbiome.</title>
        <authorList>
            <person name="Shade A."/>
        </authorList>
    </citation>
    <scope>NUCLEOTIDE SEQUENCE [LARGE SCALE GENOMIC DNA]</scope>
    <source>
        <strain evidence="1 2">SORGH_AS_0892</strain>
    </source>
</reference>
<keyword evidence="2" id="KW-1185">Reference proteome</keyword>
<proteinExistence type="predicted"/>
<protein>
    <submittedName>
        <fullName evidence="1">Uncharacterized protein</fullName>
    </submittedName>
</protein>
<gene>
    <name evidence="1" type="ORF">QE382_003104</name>
</gene>
<comment type="caution">
    <text evidence="1">The sequence shown here is derived from an EMBL/GenBank/DDBJ whole genome shotgun (WGS) entry which is preliminary data.</text>
</comment>
<evidence type="ECO:0000313" key="2">
    <source>
        <dbReference type="Proteomes" id="UP001244640"/>
    </source>
</evidence>
<name>A0ABU0U859_9SPHI</name>
<dbReference type="EMBL" id="JAUTBA010000001">
    <property type="protein sequence ID" value="MDQ1151120.1"/>
    <property type="molecule type" value="Genomic_DNA"/>
</dbReference>
<accession>A0ABU0U859</accession>
<evidence type="ECO:0000313" key="1">
    <source>
        <dbReference type="EMBL" id="MDQ1151120.1"/>
    </source>
</evidence>
<sequence length="34" mass="3949">MLREGLKLGDVIFSTYKYLKIFDCRVFNHGAKKG</sequence>
<dbReference type="Proteomes" id="UP001244640">
    <property type="component" value="Unassembled WGS sequence"/>
</dbReference>
<organism evidence="1 2">
    <name type="scientific">Sphingobacterium zeae</name>
    <dbReference type="NCBI Taxonomy" id="1776859"/>
    <lineage>
        <taxon>Bacteria</taxon>
        <taxon>Pseudomonadati</taxon>
        <taxon>Bacteroidota</taxon>
        <taxon>Sphingobacteriia</taxon>
        <taxon>Sphingobacteriales</taxon>
        <taxon>Sphingobacteriaceae</taxon>
        <taxon>Sphingobacterium</taxon>
    </lineage>
</organism>